<dbReference type="AlphaFoldDB" id="A0A0A2T945"/>
<keyword evidence="1" id="KW-0812">Transmembrane</keyword>
<dbReference type="Proteomes" id="UP000030147">
    <property type="component" value="Unassembled WGS sequence"/>
</dbReference>
<keyword evidence="1" id="KW-1133">Transmembrane helix</keyword>
<dbReference type="OrthoDB" id="2357153at2"/>
<keyword evidence="1" id="KW-0472">Membrane</keyword>
<dbReference type="EMBL" id="AVBF01000038">
    <property type="protein sequence ID" value="KGP72084.1"/>
    <property type="molecule type" value="Genomic_DNA"/>
</dbReference>
<dbReference type="eggNOG" id="ENOG5031J2T">
    <property type="taxonomic scope" value="Bacteria"/>
</dbReference>
<keyword evidence="3" id="KW-1185">Reference proteome</keyword>
<accession>A0A0A2T945</accession>
<evidence type="ECO:0000313" key="2">
    <source>
        <dbReference type="EMBL" id="KGP72084.1"/>
    </source>
</evidence>
<organism evidence="2 3">
    <name type="scientific">Pontibacillus yanchengensis Y32</name>
    <dbReference type="NCBI Taxonomy" id="1385514"/>
    <lineage>
        <taxon>Bacteria</taxon>
        <taxon>Bacillati</taxon>
        <taxon>Bacillota</taxon>
        <taxon>Bacilli</taxon>
        <taxon>Bacillales</taxon>
        <taxon>Bacillaceae</taxon>
        <taxon>Pontibacillus</taxon>
    </lineage>
</organism>
<name>A0A0A2T945_9BACI</name>
<protein>
    <submittedName>
        <fullName evidence="2">Uncharacterized protein</fullName>
    </submittedName>
</protein>
<gene>
    <name evidence="2" type="ORF">N782_14110</name>
</gene>
<evidence type="ECO:0000256" key="1">
    <source>
        <dbReference type="SAM" id="Phobius"/>
    </source>
</evidence>
<dbReference type="STRING" id="1385514.N782_14110"/>
<feature type="transmembrane region" description="Helical" evidence="1">
    <location>
        <begin position="121"/>
        <end position="140"/>
    </location>
</feature>
<reference evidence="2 3" key="1">
    <citation type="journal article" date="2015" name="Stand. Genomic Sci.">
        <title>High quality draft genome sequence of the moderately halophilic bacterium Pontibacillus yanchengensis Y32(T) and comparison among Pontibacillus genomes.</title>
        <authorList>
            <person name="Huang J."/>
            <person name="Qiao Z.X."/>
            <person name="Tang J.W."/>
            <person name="Wang G."/>
        </authorList>
    </citation>
    <scope>NUCLEOTIDE SEQUENCE [LARGE SCALE GENOMIC DNA]</scope>
    <source>
        <strain evidence="2 3">Y32</strain>
    </source>
</reference>
<proteinExistence type="predicted"/>
<comment type="caution">
    <text evidence="2">The sequence shown here is derived from an EMBL/GenBank/DDBJ whole genome shotgun (WGS) entry which is preliminary data.</text>
</comment>
<dbReference type="RefSeq" id="WP_036820990.1">
    <property type="nucleotide sequence ID" value="NZ_AVBF01000038.1"/>
</dbReference>
<sequence length="149" mass="16714">MIRILFLSLFLIIVIGPSVQALTWAYPFVVWEGKVYEVKEDQLIDENEIGDKIGKVETKPDDTSGNYYGNASNHYPIGTNYYKIKGISTSDAIAIKDDNKWVKATYVHRAPFHIMNVLTNGYFIAAIVVMVVIVIGIPFLPRKTSDASN</sequence>
<evidence type="ECO:0000313" key="3">
    <source>
        <dbReference type="Proteomes" id="UP000030147"/>
    </source>
</evidence>